<dbReference type="EMBL" id="MKGH01000011">
    <property type="protein sequence ID" value="PKX79035.1"/>
    <property type="molecule type" value="Genomic_DNA"/>
</dbReference>
<dbReference type="PANTHER" id="PTHR38454">
    <property type="entry name" value="INTEGRAL MEMBRANE PROTEIN-RELATED"/>
    <property type="match status" value="1"/>
</dbReference>
<feature type="transmembrane region" description="Helical" evidence="1">
    <location>
        <begin position="129"/>
        <end position="148"/>
    </location>
</feature>
<evidence type="ECO:0000313" key="3">
    <source>
        <dbReference type="Proteomes" id="UP000234349"/>
    </source>
</evidence>
<organism evidence="2 3">
    <name type="scientific">Latilactobacillus sakei</name>
    <name type="common">Lactobacillus sakei</name>
    <dbReference type="NCBI Taxonomy" id="1599"/>
    <lineage>
        <taxon>Bacteria</taxon>
        <taxon>Bacillati</taxon>
        <taxon>Bacillota</taxon>
        <taxon>Bacilli</taxon>
        <taxon>Lactobacillales</taxon>
        <taxon>Lactobacillaceae</taxon>
        <taxon>Latilactobacillus</taxon>
    </lineage>
</organism>
<protein>
    <recommendedName>
        <fullName evidence="4">YfhO family protein</fullName>
    </recommendedName>
</protein>
<dbReference type="InterPro" id="IPR018580">
    <property type="entry name" value="Uncharacterised_YfhO"/>
</dbReference>
<accession>A0AAX0VBK4</accession>
<proteinExistence type="predicted"/>
<dbReference type="PANTHER" id="PTHR38454:SF1">
    <property type="entry name" value="INTEGRAL MEMBRANE PROTEIN"/>
    <property type="match status" value="1"/>
</dbReference>
<keyword evidence="1" id="KW-1133">Transmembrane helix</keyword>
<dbReference type="AlphaFoldDB" id="A0AAX0VBK4"/>
<dbReference type="Proteomes" id="UP000234349">
    <property type="component" value="Unassembled WGS sequence"/>
</dbReference>
<evidence type="ECO:0000313" key="2">
    <source>
        <dbReference type="EMBL" id="PKX79035.1"/>
    </source>
</evidence>
<keyword evidence="1" id="KW-0472">Membrane</keyword>
<keyword evidence="1" id="KW-0812">Transmembrane</keyword>
<evidence type="ECO:0008006" key="4">
    <source>
        <dbReference type="Google" id="ProtNLM"/>
    </source>
</evidence>
<reference evidence="2 3" key="1">
    <citation type="submission" date="2016-09" db="EMBL/GenBank/DDBJ databases">
        <authorList>
            <person name="Inglin R.C."/>
        </authorList>
    </citation>
    <scope>NUCLEOTIDE SEQUENCE [LARGE SCALE GENOMIC DNA]</scope>
    <source>
        <strain evidence="2 3">RI-517</strain>
    </source>
</reference>
<dbReference type="Pfam" id="PF09586">
    <property type="entry name" value="YfhO"/>
    <property type="match status" value="1"/>
</dbReference>
<comment type="caution">
    <text evidence="2">The sequence shown here is derived from an EMBL/GenBank/DDBJ whole genome shotgun (WGS) entry which is preliminary data.</text>
</comment>
<dbReference type="RefSeq" id="WP_099769328.1">
    <property type="nucleotide sequence ID" value="NZ_MKGG01000020.1"/>
</dbReference>
<sequence length="160" mass="18360">MEPNAVQPTTLGFKAEKSTVKINIATNQENFQYHVLELYKFDQTSYNHMFDKLKKNEFQVDSINKNRFDGHLTVRKNTQELITTIPYEPGWTVQVDGTNKKIKKVMGAFVGMELTPGEHKITFSYHVPLIRIGLVISIIGLCCLYGLAKINDIQKIKRNK</sequence>
<evidence type="ECO:0000256" key="1">
    <source>
        <dbReference type="SAM" id="Phobius"/>
    </source>
</evidence>
<name>A0AAX0VBK4_LATSK</name>
<gene>
    <name evidence="2" type="ORF">CUR37_03050</name>
</gene>